<evidence type="ECO:0000313" key="2">
    <source>
        <dbReference type="Proteomes" id="UP000502706"/>
    </source>
</evidence>
<reference evidence="1 2" key="1">
    <citation type="submission" date="2019-10" db="EMBL/GenBank/DDBJ databases">
        <title>Rubrobacter sp nov SCSIO 52915 isolated from a deep-sea sediment in the South China Sea.</title>
        <authorList>
            <person name="Chen R.W."/>
        </authorList>
    </citation>
    <scope>NUCLEOTIDE SEQUENCE [LARGE SCALE GENOMIC DNA]</scope>
    <source>
        <strain evidence="1 2">SCSIO 52915</strain>
    </source>
</reference>
<dbReference type="Gene3D" id="1.10.10.10">
    <property type="entry name" value="Winged helix-like DNA-binding domain superfamily/Winged helix DNA-binding domain"/>
    <property type="match status" value="1"/>
</dbReference>
<dbReference type="KEGG" id="rmar:GBA65_00700"/>
<dbReference type="SUPFAM" id="SSF46689">
    <property type="entry name" value="Homeodomain-like"/>
    <property type="match status" value="1"/>
</dbReference>
<dbReference type="PANTHER" id="PTHR34849">
    <property type="entry name" value="SSL5025 PROTEIN"/>
    <property type="match status" value="1"/>
</dbReference>
<dbReference type="Pfam" id="PF04255">
    <property type="entry name" value="DUF433"/>
    <property type="match status" value="1"/>
</dbReference>
<dbReference type="InterPro" id="IPR036388">
    <property type="entry name" value="WH-like_DNA-bd_sf"/>
</dbReference>
<dbReference type="InterPro" id="IPR007367">
    <property type="entry name" value="DUF433"/>
</dbReference>
<dbReference type="InterPro" id="IPR009057">
    <property type="entry name" value="Homeodomain-like_sf"/>
</dbReference>
<dbReference type="Proteomes" id="UP000502706">
    <property type="component" value="Chromosome"/>
</dbReference>
<organism evidence="1 2">
    <name type="scientific">Rubrobacter marinus</name>
    <dbReference type="NCBI Taxonomy" id="2653852"/>
    <lineage>
        <taxon>Bacteria</taxon>
        <taxon>Bacillati</taxon>
        <taxon>Actinomycetota</taxon>
        <taxon>Rubrobacteria</taxon>
        <taxon>Rubrobacterales</taxon>
        <taxon>Rubrobacteraceae</taxon>
        <taxon>Rubrobacter</taxon>
    </lineage>
</organism>
<evidence type="ECO:0000313" key="1">
    <source>
        <dbReference type="EMBL" id="QIN80585.1"/>
    </source>
</evidence>
<dbReference type="EMBL" id="CP045121">
    <property type="protein sequence ID" value="QIN80585.1"/>
    <property type="molecule type" value="Genomic_DNA"/>
</dbReference>
<proteinExistence type="predicted"/>
<protein>
    <submittedName>
        <fullName evidence="1">DUF433 domain-containing protein</fullName>
    </submittedName>
</protein>
<accession>A0A6G8Q2B7</accession>
<keyword evidence="2" id="KW-1185">Reference proteome</keyword>
<name>A0A6G8Q2B7_9ACTN</name>
<gene>
    <name evidence="1" type="ORF">GBA65_00700</name>
</gene>
<sequence>MDWREYITVDPEICHGQACIKGTRIMASVVLDNLAANVSQEEILHSHPSLTPEAIRAAIAYAAELSGERVVTLTA</sequence>
<dbReference type="AlphaFoldDB" id="A0A6G8Q2B7"/>
<dbReference type="PANTHER" id="PTHR34849:SF3">
    <property type="entry name" value="SSR2962 PROTEIN"/>
    <property type="match status" value="1"/>
</dbReference>